<dbReference type="Pfam" id="PF00441">
    <property type="entry name" value="Acyl-CoA_dh_1"/>
    <property type="match status" value="1"/>
</dbReference>
<evidence type="ECO:0000256" key="6">
    <source>
        <dbReference type="ARBA" id="ARBA00051388"/>
    </source>
</evidence>
<reference evidence="15" key="2">
    <citation type="journal article" date="1995" name="Biochemistry">
        <title>Three-dimensional structure of butyryl-CoA dehydrogenase from Megasphaera elsdenii.</title>
        <authorList>
            <person name="Djordjevic S."/>
            <person name="Pace C.P."/>
            <person name="Stankovich M.T."/>
            <person name="Kim J.J."/>
        </authorList>
    </citation>
    <scope>NUCLEOTIDE SEQUENCE</scope>
</reference>
<dbReference type="Gene3D" id="1.20.140.10">
    <property type="entry name" value="Butyryl-CoA Dehydrogenase, subunit A, domain 3"/>
    <property type="match status" value="1"/>
</dbReference>
<evidence type="ECO:0000259" key="12">
    <source>
        <dbReference type="Pfam" id="PF02771"/>
    </source>
</evidence>
<dbReference type="InterPro" id="IPR037069">
    <property type="entry name" value="AcylCoA_DH/ox_N_sf"/>
</dbReference>
<organism evidence="14 15">
    <name type="scientific">Derxia gummosa DSM 723</name>
    <dbReference type="NCBI Taxonomy" id="1121388"/>
    <lineage>
        <taxon>Bacteria</taxon>
        <taxon>Pseudomonadati</taxon>
        <taxon>Pseudomonadota</taxon>
        <taxon>Betaproteobacteria</taxon>
        <taxon>Burkholderiales</taxon>
        <taxon>Alcaligenaceae</taxon>
        <taxon>Derxia</taxon>
    </lineage>
</organism>
<dbReference type="Pfam" id="PF02771">
    <property type="entry name" value="Acyl-CoA_dh_N"/>
    <property type="match status" value="1"/>
</dbReference>
<dbReference type="OrthoDB" id="9764895at2"/>
<dbReference type="InterPro" id="IPR052166">
    <property type="entry name" value="Diverse_Acyl-CoA_DH"/>
</dbReference>
<dbReference type="InterPro" id="IPR013786">
    <property type="entry name" value="AcylCoA_DH/ox_N"/>
</dbReference>
<keyword evidence="4" id="KW-0274">FAD</keyword>
<evidence type="ECO:0000256" key="8">
    <source>
        <dbReference type="ARBA" id="ARBA00066694"/>
    </source>
</evidence>
<keyword evidence="14" id="KW-1185">Reference proteome</keyword>
<dbReference type="EC" id="1.3.99.41" evidence="8"/>
<dbReference type="InterPro" id="IPR036250">
    <property type="entry name" value="AcylCo_DH-like_C"/>
</dbReference>
<dbReference type="Pfam" id="PF02770">
    <property type="entry name" value="Acyl-CoA_dh_M"/>
    <property type="match status" value="1"/>
</dbReference>
<dbReference type="InterPro" id="IPR009075">
    <property type="entry name" value="AcylCo_DH/oxidase_C"/>
</dbReference>
<dbReference type="SUPFAM" id="SSF47203">
    <property type="entry name" value="Acyl-CoA dehydrogenase C-terminal domain-like"/>
    <property type="match status" value="1"/>
</dbReference>
<dbReference type="InterPro" id="IPR009100">
    <property type="entry name" value="AcylCoA_DH/oxidase_NM_dom_sf"/>
</dbReference>
<evidence type="ECO:0000259" key="13">
    <source>
        <dbReference type="Pfam" id="PF12806"/>
    </source>
</evidence>
<dbReference type="InterPro" id="IPR046373">
    <property type="entry name" value="Acyl-CoA_Oxase/DH_mid-dom_sf"/>
</dbReference>
<keyword evidence="5" id="KW-0560">Oxidoreductase</keyword>
<feature type="domain" description="Acetyl-CoA dehydrogenase-like C-terminal" evidence="13">
    <location>
        <begin position="492"/>
        <end position="597"/>
    </location>
</feature>
<feature type="domain" description="Acyl-CoA dehydrogenase/oxidase C-terminal" evidence="10">
    <location>
        <begin position="343"/>
        <end position="462"/>
    </location>
</feature>
<dbReference type="PANTHER" id="PTHR42803">
    <property type="entry name" value="ACYL-COA DEHYDROGENASE"/>
    <property type="match status" value="1"/>
</dbReference>
<evidence type="ECO:0000256" key="2">
    <source>
        <dbReference type="ARBA" id="ARBA00009347"/>
    </source>
</evidence>
<comment type="catalytic activity">
    <reaction evidence="6">
        <text>3-(methylsulfanyl)propanoyl-CoA + oxidized [electron-transfer flavoprotein] + H(+) = 3-(methylsulfanyl)acryloyl-CoA + reduced [electron-transfer flavoprotein]</text>
        <dbReference type="Rhea" id="RHEA:52612"/>
        <dbReference type="Rhea" id="RHEA-COMP:10685"/>
        <dbReference type="Rhea" id="RHEA-COMP:10686"/>
        <dbReference type="ChEBI" id="CHEBI:15378"/>
        <dbReference type="ChEBI" id="CHEBI:57692"/>
        <dbReference type="ChEBI" id="CHEBI:58307"/>
        <dbReference type="ChEBI" id="CHEBI:82815"/>
        <dbReference type="ChEBI" id="CHEBI:84994"/>
        <dbReference type="EC" id="1.3.99.41"/>
    </reaction>
    <physiologicalReaction direction="left-to-right" evidence="6">
        <dbReference type="Rhea" id="RHEA:52613"/>
    </physiologicalReaction>
</comment>
<name>A0A8B6X3R3_9BURK</name>
<dbReference type="PANTHER" id="PTHR42803:SF1">
    <property type="entry name" value="BROAD-SPECIFICITY LINEAR ACYL-COA DEHYDROGENASE FADE5"/>
    <property type="match status" value="1"/>
</dbReference>
<dbReference type="Proteomes" id="UP000675920">
    <property type="component" value="Unplaced"/>
</dbReference>
<accession>A0A8B6X3R3</accession>
<reference evidence="15" key="4">
    <citation type="submission" date="2025-08" db="UniProtKB">
        <authorList>
            <consortium name="RefSeq"/>
        </authorList>
    </citation>
    <scope>IDENTIFICATION</scope>
</reference>
<evidence type="ECO:0000259" key="11">
    <source>
        <dbReference type="Pfam" id="PF02770"/>
    </source>
</evidence>
<dbReference type="RefSeq" id="WP_028311297.1">
    <property type="nucleotide sequence ID" value="NZ_AXWS01000008.1"/>
</dbReference>
<reference evidence="15" key="3">
    <citation type="journal article" date="2001" name="Protein Sci.">
        <title>Sequence-structure analysis of FAD-containing proteins.</title>
        <authorList>
            <person name="Dym O."/>
            <person name="Eisenberg D."/>
        </authorList>
    </citation>
    <scope>NUCLEOTIDE SEQUENCE</scope>
</reference>
<evidence type="ECO:0000256" key="4">
    <source>
        <dbReference type="ARBA" id="ARBA00022827"/>
    </source>
</evidence>
<dbReference type="Gene3D" id="2.40.110.10">
    <property type="entry name" value="Butyryl-CoA Dehydrogenase, subunit A, domain 2"/>
    <property type="match status" value="1"/>
</dbReference>
<evidence type="ECO:0000256" key="7">
    <source>
        <dbReference type="ARBA" id="ARBA00058683"/>
    </source>
</evidence>
<dbReference type="FunFam" id="2.40.110.10:FF:000031">
    <property type="entry name" value="Acyl-CoA dehydrogenase, putative"/>
    <property type="match status" value="1"/>
</dbReference>
<evidence type="ECO:0000313" key="15">
    <source>
        <dbReference type="RefSeq" id="WP_028311297.1"/>
    </source>
</evidence>
<feature type="domain" description="Acyl-CoA oxidase/dehydrogenase middle" evidence="11">
    <location>
        <begin position="164"/>
        <end position="267"/>
    </location>
</feature>
<dbReference type="Gene3D" id="1.10.540.10">
    <property type="entry name" value="Acyl-CoA dehydrogenase/oxidase, N-terminal domain"/>
    <property type="match status" value="1"/>
</dbReference>
<evidence type="ECO:0000313" key="14">
    <source>
        <dbReference type="Proteomes" id="UP000675920"/>
    </source>
</evidence>
<sequence>MWSYEPPLRAMRFVIDEVLDAPADWPRLPAHADFDADTAAAVIAEAGKFVSEVIAPINGAADLEGCKWTPDGKVTTPAGYRDAWRAYVDAGWPALACDADLGGQGLPLLLNAVLNEMLAAGNHGWTMYPGLLHGAYECIKAHASPALRERWLPGIVSGETLATMCLTEPQAGSDLGQVRTRAEPQADGSLRISGNKIFISGGEHDLTDNIVHLVLCRLPDAPAGSKGLSLALVPKLLDDGSRNALRCDGIEKKMGIKGSATCVMAFEGATGWLIGEPGRGLNAMFVMMNSARLHVAMQGLGHLEAATQNALRYVHERTQGKARPAPANGLAASMTVAPQRGGAAGDPIALHAPVRRILSRLQALAEGQRVLAYATAQWLDRAEQHPDAAEREKALGHVELMTPLLKAMLTENGFLGASDALQLWGGYGYVHEYGIEQTLRDSRIAMIYEGTNEIQALDLVQRKLLGDEGRRLGALLDEFAAEAAACRAASEACDRDALGTPVLREFATALEDAIVAFRAGAEELAQVARDDPGWPAAVAGDVLKAFGLVALAWGWARSARAAARHPGDAWYAQRIVIAGHGRDWLLPELRLRLELVRPCGRELPWLVKA</sequence>
<dbReference type="Pfam" id="PF12806">
    <property type="entry name" value="Acyl-CoA_dh_C"/>
    <property type="match status" value="1"/>
</dbReference>
<comment type="function">
    <text evidence="7">Involved in the assimilation of dimethylsulphoniopropionate (DMSP), an important compound in the fixation of carbon in marine phytoplankton, by mediating the conversion of 3-(methylthio)propanoyl-CoA (MMPA-CoA) to 3-(methylthio)acryloyl-CoA (MTA-CoA).</text>
</comment>
<protein>
    <recommendedName>
        <fullName evidence="9">3-methylmercaptopropionyl-CoA dehydrogenase</fullName>
        <ecNumber evidence="8">1.3.99.41</ecNumber>
    </recommendedName>
</protein>
<dbReference type="GO" id="GO:0050660">
    <property type="term" value="F:flavin adenine dinucleotide binding"/>
    <property type="evidence" value="ECO:0007669"/>
    <property type="project" value="InterPro"/>
</dbReference>
<dbReference type="SUPFAM" id="SSF56645">
    <property type="entry name" value="Acyl-CoA dehydrogenase NM domain-like"/>
    <property type="match status" value="1"/>
</dbReference>
<dbReference type="AlphaFoldDB" id="A0A8B6X3R3"/>
<evidence type="ECO:0000256" key="5">
    <source>
        <dbReference type="ARBA" id="ARBA00023002"/>
    </source>
</evidence>
<evidence type="ECO:0000256" key="9">
    <source>
        <dbReference type="ARBA" id="ARBA00069043"/>
    </source>
</evidence>
<feature type="domain" description="Acyl-CoA dehydrogenase/oxidase N-terminal" evidence="12">
    <location>
        <begin position="41"/>
        <end position="159"/>
    </location>
</feature>
<proteinExistence type="inferred from homology"/>
<dbReference type="InterPro" id="IPR025878">
    <property type="entry name" value="Acyl-CoA_dh-like_C_dom"/>
</dbReference>
<evidence type="ECO:0000259" key="10">
    <source>
        <dbReference type="Pfam" id="PF00441"/>
    </source>
</evidence>
<reference evidence="15" key="1">
    <citation type="journal article" date="1993" name="Proc. Natl. Acad. Sci. U.S.A.">
        <title>Crystal structures of medium-chain acyl-CoA dehydrogenase from pig liver mitochondria with and without substrate.</title>
        <authorList>
            <person name="Kim J.J."/>
            <person name="Wang M."/>
            <person name="Paschke R."/>
        </authorList>
    </citation>
    <scope>NUCLEOTIDE SEQUENCE</scope>
</reference>
<evidence type="ECO:0000256" key="1">
    <source>
        <dbReference type="ARBA" id="ARBA00001974"/>
    </source>
</evidence>
<evidence type="ECO:0000256" key="3">
    <source>
        <dbReference type="ARBA" id="ARBA00022630"/>
    </source>
</evidence>
<keyword evidence="3" id="KW-0285">Flavoprotein</keyword>
<dbReference type="InterPro" id="IPR006091">
    <property type="entry name" value="Acyl-CoA_Oxase/DH_mid-dom"/>
</dbReference>
<dbReference type="GO" id="GO:0016627">
    <property type="term" value="F:oxidoreductase activity, acting on the CH-CH group of donors"/>
    <property type="evidence" value="ECO:0007669"/>
    <property type="project" value="InterPro"/>
</dbReference>
<comment type="cofactor">
    <cofactor evidence="1">
        <name>FAD</name>
        <dbReference type="ChEBI" id="CHEBI:57692"/>
    </cofactor>
</comment>
<comment type="similarity">
    <text evidence="2">Belongs to the acyl-CoA dehydrogenase family.</text>
</comment>